<reference evidence="2 3" key="1">
    <citation type="submission" date="2019-06" db="EMBL/GenBank/DDBJ databases">
        <title>Whole genome shotgun sequence of Cellulosimicrobium cellulans NBRC 15516.</title>
        <authorList>
            <person name="Hosoyama A."/>
            <person name="Uohara A."/>
            <person name="Ohji S."/>
            <person name="Ichikawa N."/>
        </authorList>
    </citation>
    <scope>NUCLEOTIDE SEQUENCE [LARGE SCALE GENOMIC DNA]</scope>
    <source>
        <strain evidence="2 3">NBRC 15516</strain>
    </source>
</reference>
<keyword evidence="1" id="KW-0472">Membrane</keyword>
<feature type="transmembrane region" description="Helical" evidence="1">
    <location>
        <begin position="82"/>
        <end position="100"/>
    </location>
</feature>
<dbReference type="EMBL" id="BJNZ01000027">
    <property type="protein sequence ID" value="GED11300.1"/>
    <property type="molecule type" value="Genomic_DNA"/>
</dbReference>
<dbReference type="AlphaFoldDB" id="A0A4Y4E6X5"/>
<dbReference type="Proteomes" id="UP000316659">
    <property type="component" value="Unassembled WGS sequence"/>
</dbReference>
<comment type="caution">
    <text evidence="2">The sequence shown here is derived from an EMBL/GenBank/DDBJ whole genome shotgun (WGS) entry which is preliminary data.</text>
</comment>
<dbReference type="InterPro" id="IPR036259">
    <property type="entry name" value="MFS_trans_sf"/>
</dbReference>
<organism evidence="2 3">
    <name type="scientific">Cellulosimicrobium cellulans</name>
    <name type="common">Arthrobacter luteus</name>
    <dbReference type="NCBI Taxonomy" id="1710"/>
    <lineage>
        <taxon>Bacteria</taxon>
        <taxon>Bacillati</taxon>
        <taxon>Actinomycetota</taxon>
        <taxon>Actinomycetes</taxon>
        <taxon>Micrococcales</taxon>
        <taxon>Promicromonosporaceae</taxon>
        <taxon>Cellulosimicrobium</taxon>
    </lineage>
</organism>
<dbReference type="SUPFAM" id="SSF103473">
    <property type="entry name" value="MFS general substrate transporter"/>
    <property type="match status" value="1"/>
</dbReference>
<dbReference type="Gene3D" id="1.20.1250.20">
    <property type="entry name" value="MFS general substrate transporter like domains"/>
    <property type="match status" value="1"/>
</dbReference>
<evidence type="ECO:0000313" key="3">
    <source>
        <dbReference type="Proteomes" id="UP000316659"/>
    </source>
</evidence>
<evidence type="ECO:0008006" key="4">
    <source>
        <dbReference type="Google" id="ProtNLM"/>
    </source>
</evidence>
<proteinExistence type="predicted"/>
<gene>
    <name evidence="2" type="ORF">CCE02nite_32990</name>
</gene>
<keyword evidence="1" id="KW-0812">Transmembrane</keyword>
<keyword evidence="1" id="KW-1133">Transmembrane helix</keyword>
<accession>A0A4Y4E6X5</accession>
<name>A0A4Y4E6X5_CELCE</name>
<evidence type="ECO:0000313" key="2">
    <source>
        <dbReference type="EMBL" id="GED11300.1"/>
    </source>
</evidence>
<sequence length="113" mass="11213">MTLTVVHGVDERETGIASALINTAQQLGAALGLAVLTTVSITAASTRLPDAVTALNEGVTAGDTSLVTTAEQALSHGYATGYLAAAVILFVAAAIAALLVNTPGQPPTTAAQR</sequence>
<protein>
    <recommendedName>
        <fullName evidence="4">Major facilitator superfamily (MFS) profile domain-containing protein</fullName>
    </recommendedName>
</protein>
<evidence type="ECO:0000256" key="1">
    <source>
        <dbReference type="SAM" id="Phobius"/>
    </source>
</evidence>
<dbReference type="RefSeq" id="WP_141390728.1">
    <property type="nucleotide sequence ID" value="NZ_BJNZ01000027.1"/>
</dbReference>